<dbReference type="AlphaFoldDB" id="I0HEE3"/>
<keyword evidence="3" id="KW-1185">Reference proteome</keyword>
<dbReference type="eggNOG" id="COG3393">
    <property type="taxonomic scope" value="Bacteria"/>
</dbReference>
<feature type="domain" description="N-acetyltransferase" evidence="1">
    <location>
        <begin position="126"/>
        <end position="257"/>
    </location>
</feature>
<dbReference type="PATRIC" id="fig|512565.3.peg.6154"/>
<keyword evidence="2" id="KW-0808">Transferase</keyword>
<dbReference type="InterPro" id="IPR000182">
    <property type="entry name" value="GNAT_dom"/>
</dbReference>
<dbReference type="EMBL" id="AP012319">
    <property type="protein sequence ID" value="BAL91380.1"/>
    <property type="molecule type" value="Genomic_DNA"/>
</dbReference>
<evidence type="ECO:0000313" key="3">
    <source>
        <dbReference type="Proteomes" id="UP000007882"/>
    </source>
</evidence>
<accession>I0HEE3</accession>
<reference evidence="2 3" key="1">
    <citation type="submission" date="2012-02" db="EMBL/GenBank/DDBJ databases">
        <title>Complete genome sequence of Actinoplanes missouriensis 431 (= NBRC 102363).</title>
        <authorList>
            <person name="Ohnishi Y."/>
            <person name="Ishikawa J."/>
            <person name="Sekine M."/>
            <person name="Hosoyama A."/>
            <person name="Harada T."/>
            <person name="Narita H."/>
            <person name="Hata T."/>
            <person name="Konno Y."/>
            <person name="Tutikane K."/>
            <person name="Fujita N."/>
            <person name="Horinouchi S."/>
            <person name="Hayakawa M."/>
        </authorList>
    </citation>
    <scope>NUCLEOTIDE SEQUENCE [LARGE SCALE GENOMIC DNA]</scope>
    <source>
        <strain evidence="3">ATCC 14538 / DSM 43046 / CBS 188.64 / JCM 3121 / NBRC 102363 / NCIMB 12654 / NRRL B-3342 / UNCC 431</strain>
    </source>
</reference>
<dbReference type="OrthoDB" id="3700890at2"/>
<dbReference type="InterPro" id="IPR016181">
    <property type="entry name" value="Acyl_CoA_acyltransferase"/>
</dbReference>
<dbReference type="SUPFAM" id="SSF55729">
    <property type="entry name" value="Acyl-CoA N-acyltransferases (Nat)"/>
    <property type="match status" value="1"/>
</dbReference>
<dbReference type="STRING" id="512565.AMIS_61600"/>
<name>I0HEE3_ACTM4</name>
<protein>
    <submittedName>
        <fullName evidence="2">Putative GCN5-related N-acetyltransferase</fullName>
    </submittedName>
</protein>
<dbReference type="HOGENOM" id="CLU_104058_0_0_11"/>
<dbReference type="KEGG" id="ams:AMIS_61600"/>
<dbReference type="GO" id="GO:0016747">
    <property type="term" value="F:acyltransferase activity, transferring groups other than amino-acyl groups"/>
    <property type="evidence" value="ECO:0007669"/>
    <property type="project" value="InterPro"/>
</dbReference>
<proteinExistence type="predicted"/>
<evidence type="ECO:0000259" key="1">
    <source>
        <dbReference type="PROSITE" id="PS51186"/>
    </source>
</evidence>
<dbReference type="Gene3D" id="3.40.630.30">
    <property type="match status" value="1"/>
</dbReference>
<dbReference type="PROSITE" id="PS51186">
    <property type="entry name" value="GNAT"/>
    <property type="match status" value="1"/>
</dbReference>
<sequence length="257" mass="26997">MRHHGGVPNQDLSVRWAAAAAGARVFRAPGATVVACADLAHWDRLAMAGTPDALAELIREVLPLVGPSFRPFGAEELVAAVVARVPELEMSARFAWMETETPMAPVTDAPGSAPEASETPVGGAAVRAGWLDEAEWGEVTALLKESFPDSYAWPGAPGVRRWAGIRDGGGRLLAVAADAWSTPEIGFLAGVATRREARGRGLAAALCGFVTDDLLDGRERVALLADYDNVAAVATYRKLGFATLPVAAARQALRFAT</sequence>
<evidence type="ECO:0000313" key="2">
    <source>
        <dbReference type="EMBL" id="BAL91380.1"/>
    </source>
</evidence>
<gene>
    <name evidence="2" type="ordered locus">AMIS_61600</name>
</gene>
<organism evidence="2 3">
    <name type="scientific">Actinoplanes missouriensis (strain ATCC 14538 / DSM 43046 / CBS 188.64 / JCM 3121 / NBRC 102363 / NCIMB 12654 / NRRL B-3342 / UNCC 431)</name>
    <dbReference type="NCBI Taxonomy" id="512565"/>
    <lineage>
        <taxon>Bacteria</taxon>
        <taxon>Bacillati</taxon>
        <taxon>Actinomycetota</taxon>
        <taxon>Actinomycetes</taxon>
        <taxon>Micromonosporales</taxon>
        <taxon>Micromonosporaceae</taxon>
        <taxon>Actinoplanes</taxon>
    </lineage>
</organism>
<dbReference type="Proteomes" id="UP000007882">
    <property type="component" value="Chromosome"/>
</dbReference>
<dbReference type="Pfam" id="PF00583">
    <property type="entry name" value="Acetyltransf_1"/>
    <property type="match status" value="1"/>
</dbReference>